<dbReference type="Gene3D" id="2.60.120.10">
    <property type="entry name" value="Jelly Rolls"/>
    <property type="match status" value="1"/>
</dbReference>
<dbReference type="InParanoid" id="A0A2P5FGD3"/>
<feature type="compositionally biased region" description="Low complexity" evidence="3">
    <location>
        <begin position="69"/>
        <end position="91"/>
    </location>
</feature>
<proteinExistence type="predicted"/>
<dbReference type="SUPFAM" id="SSF51206">
    <property type="entry name" value="cAMP-binding domain-like"/>
    <property type="match status" value="1"/>
</dbReference>
<dbReference type="InterPro" id="IPR000595">
    <property type="entry name" value="cNMP-bd_dom"/>
</dbReference>
<dbReference type="EMBL" id="JXTC01000035">
    <property type="protein sequence ID" value="PON96858.1"/>
    <property type="molecule type" value="Genomic_DNA"/>
</dbReference>
<organism evidence="5 6">
    <name type="scientific">Trema orientale</name>
    <name type="common">Charcoal tree</name>
    <name type="synonym">Celtis orientalis</name>
    <dbReference type="NCBI Taxonomy" id="63057"/>
    <lineage>
        <taxon>Eukaryota</taxon>
        <taxon>Viridiplantae</taxon>
        <taxon>Streptophyta</taxon>
        <taxon>Embryophyta</taxon>
        <taxon>Tracheophyta</taxon>
        <taxon>Spermatophyta</taxon>
        <taxon>Magnoliopsida</taxon>
        <taxon>eudicotyledons</taxon>
        <taxon>Gunneridae</taxon>
        <taxon>Pentapetalae</taxon>
        <taxon>rosids</taxon>
        <taxon>fabids</taxon>
        <taxon>Rosales</taxon>
        <taxon>Cannabaceae</taxon>
        <taxon>Trema</taxon>
    </lineage>
</organism>
<evidence type="ECO:0000256" key="2">
    <source>
        <dbReference type="ARBA" id="ARBA00023303"/>
    </source>
</evidence>
<keyword evidence="1" id="KW-0406">Ion transport</keyword>
<accession>A0A2P5FGD3</accession>
<gene>
    <name evidence="5" type="ORF">TorRG33x02_072370</name>
</gene>
<evidence type="ECO:0000256" key="3">
    <source>
        <dbReference type="SAM" id="MobiDB-lite"/>
    </source>
</evidence>
<feature type="compositionally biased region" description="Polar residues" evidence="3">
    <location>
        <begin position="180"/>
        <end position="190"/>
    </location>
</feature>
<keyword evidence="1" id="KW-1071">Ligand-gated ion channel</keyword>
<feature type="region of interest" description="Disordered" evidence="3">
    <location>
        <begin position="156"/>
        <end position="190"/>
    </location>
</feature>
<dbReference type="PANTHER" id="PTHR45651:SF68">
    <property type="entry name" value="ION TRANSPORT DOMAIN-CONTAINING PROTEIN"/>
    <property type="match status" value="1"/>
</dbReference>
<feature type="region of interest" description="Disordered" evidence="3">
    <location>
        <begin position="69"/>
        <end position="95"/>
    </location>
</feature>
<feature type="domain" description="Cyclic nucleotide-binding" evidence="4">
    <location>
        <begin position="8"/>
        <end position="48"/>
    </location>
</feature>
<keyword evidence="2" id="KW-0407">Ion channel</keyword>
<dbReference type="Proteomes" id="UP000237000">
    <property type="component" value="Unassembled WGS sequence"/>
</dbReference>
<dbReference type="InterPro" id="IPR018490">
    <property type="entry name" value="cNMP-bd_dom_sf"/>
</dbReference>
<dbReference type="PROSITE" id="PS50042">
    <property type="entry name" value="CNMP_BINDING_3"/>
    <property type="match status" value="1"/>
</dbReference>
<evidence type="ECO:0000313" key="5">
    <source>
        <dbReference type="EMBL" id="PON96858.1"/>
    </source>
</evidence>
<dbReference type="OrthoDB" id="1585300at2759"/>
<keyword evidence="6" id="KW-1185">Reference proteome</keyword>
<protein>
    <submittedName>
        <fullName evidence="5">cGMP-dependent kinase</fullName>
    </submittedName>
</protein>
<reference evidence="6" key="1">
    <citation type="submission" date="2016-06" db="EMBL/GenBank/DDBJ databases">
        <title>Parallel loss of symbiosis genes in relatives of nitrogen-fixing non-legume Parasponia.</title>
        <authorList>
            <person name="Van Velzen R."/>
            <person name="Holmer R."/>
            <person name="Bu F."/>
            <person name="Rutten L."/>
            <person name="Van Zeijl A."/>
            <person name="Liu W."/>
            <person name="Santuari L."/>
            <person name="Cao Q."/>
            <person name="Sharma T."/>
            <person name="Shen D."/>
            <person name="Roswanjaya Y."/>
            <person name="Wardhani T."/>
            <person name="Kalhor M.S."/>
            <person name="Jansen J."/>
            <person name="Van den Hoogen J."/>
            <person name="Gungor B."/>
            <person name="Hartog M."/>
            <person name="Hontelez J."/>
            <person name="Verver J."/>
            <person name="Yang W.-C."/>
            <person name="Schijlen E."/>
            <person name="Repin R."/>
            <person name="Schilthuizen M."/>
            <person name="Schranz E."/>
            <person name="Heidstra R."/>
            <person name="Miyata K."/>
            <person name="Fedorova E."/>
            <person name="Kohlen W."/>
            <person name="Bisseling T."/>
            <person name="Smit S."/>
            <person name="Geurts R."/>
        </authorList>
    </citation>
    <scope>NUCLEOTIDE SEQUENCE [LARGE SCALE GENOMIC DNA]</scope>
    <source>
        <strain evidence="6">cv. RG33-2</strain>
    </source>
</reference>
<dbReference type="STRING" id="63057.A0A2P5FGD3"/>
<sequence length="190" mass="21562">MCRHMNDDDQLLEVICDHLKPVIYPESSYMIREGDPLDRMLIITQGTAWAYTNNNVHNDNNNNISNNGAQSSINTPNSMIMSSSSTNNRRSSSTRRLKKCDYFGEELLEWSLTHITISDFPISTINVKRNLPFNSADSHANGQRWESSALSAFRTLRDGNKKKKPTNSSAAQLAKDGAKYQSSKYQRLRK</sequence>
<dbReference type="InterPro" id="IPR014710">
    <property type="entry name" value="RmlC-like_jellyroll"/>
</dbReference>
<keyword evidence="1" id="KW-0813">Transport</keyword>
<comment type="caution">
    <text evidence="5">The sequence shown here is derived from an EMBL/GenBank/DDBJ whole genome shotgun (WGS) entry which is preliminary data.</text>
</comment>
<dbReference type="GO" id="GO:0016301">
    <property type="term" value="F:kinase activity"/>
    <property type="evidence" value="ECO:0007669"/>
    <property type="project" value="UniProtKB-KW"/>
</dbReference>
<keyword evidence="5" id="KW-0808">Transferase</keyword>
<evidence type="ECO:0000256" key="1">
    <source>
        <dbReference type="ARBA" id="ARBA00023286"/>
    </source>
</evidence>
<dbReference type="PANTHER" id="PTHR45651">
    <property type="entry name" value="CYCLIC NUCLEOTIDE-GATED ION CHANNEL 15-RELATED-RELATED"/>
    <property type="match status" value="1"/>
</dbReference>
<dbReference type="GO" id="GO:0016020">
    <property type="term" value="C:membrane"/>
    <property type="evidence" value="ECO:0007669"/>
    <property type="project" value="UniProtKB-SubCell"/>
</dbReference>
<dbReference type="AlphaFoldDB" id="A0A2P5FGD3"/>
<dbReference type="CDD" id="cd00038">
    <property type="entry name" value="CAP_ED"/>
    <property type="match status" value="1"/>
</dbReference>
<name>A0A2P5FGD3_TREOI</name>
<keyword evidence="5" id="KW-0418">Kinase</keyword>
<evidence type="ECO:0000259" key="4">
    <source>
        <dbReference type="PROSITE" id="PS50042"/>
    </source>
</evidence>
<evidence type="ECO:0000313" key="6">
    <source>
        <dbReference type="Proteomes" id="UP000237000"/>
    </source>
</evidence>
<dbReference type="GO" id="GO:0034220">
    <property type="term" value="P:monoatomic ion transmembrane transport"/>
    <property type="evidence" value="ECO:0007669"/>
    <property type="project" value="UniProtKB-KW"/>
</dbReference>